<accession>A0A4Z2EHI2</accession>
<keyword evidence="1" id="KW-0325">Glycoprotein</keyword>
<dbReference type="Proteomes" id="UP000314294">
    <property type="component" value="Unassembled WGS sequence"/>
</dbReference>
<dbReference type="InterPro" id="IPR050726">
    <property type="entry name" value="mGluR"/>
</dbReference>
<dbReference type="EMBL" id="SRLO01007412">
    <property type="protein sequence ID" value="TNN28020.1"/>
    <property type="molecule type" value="Genomic_DNA"/>
</dbReference>
<evidence type="ECO:0000313" key="2">
    <source>
        <dbReference type="EMBL" id="TNN28020.1"/>
    </source>
</evidence>
<dbReference type="AlphaFoldDB" id="A0A4Z2EHI2"/>
<evidence type="ECO:0000256" key="1">
    <source>
        <dbReference type="ARBA" id="ARBA00023180"/>
    </source>
</evidence>
<gene>
    <name evidence="2" type="primary">GRM1_0</name>
    <name evidence="2" type="ORF">EYF80_061831</name>
</gene>
<organism evidence="2 3">
    <name type="scientific">Liparis tanakae</name>
    <name type="common">Tanaka's snailfish</name>
    <dbReference type="NCBI Taxonomy" id="230148"/>
    <lineage>
        <taxon>Eukaryota</taxon>
        <taxon>Metazoa</taxon>
        <taxon>Chordata</taxon>
        <taxon>Craniata</taxon>
        <taxon>Vertebrata</taxon>
        <taxon>Euteleostomi</taxon>
        <taxon>Actinopterygii</taxon>
        <taxon>Neopterygii</taxon>
        <taxon>Teleostei</taxon>
        <taxon>Neoteleostei</taxon>
        <taxon>Acanthomorphata</taxon>
        <taxon>Eupercaria</taxon>
        <taxon>Perciformes</taxon>
        <taxon>Cottioidei</taxon>
        <taxon>Cottales</taxon>
        <taxon>Liparidae</taxon>
        <taxon>Liparis</taxon>
    </lineage>
</organism>
<comment type="caution">
    <text evidence="2">The sequence shown here is derived from an EMBL/GenBank/DDBJ whole genome shotgun (WGS) entry which is preliminary data.</text>
</comment>
<dbReference type="PANTHER" id="PTHR24060">
    <property type="entry name" value="METABOTROPIC GLUTAMATE RECEPTOR"/>
    <property type="match status" value="1"/>
</dbReference>
<dbReference type="SUPFAM" id="SSF53822">
    <property type="entry name" value="Periplasmic binding protein-like I"/>
    <property type="match status" value="1"/>
</dbReference>
<keyword evidence="2" id="KW-0675">Receptor</keyword>
<evidence type="ECO:0000313" key="3">
    <source>
        <dbReference type="Proteomes" id="UP000314294"/>
    </source>
</evidence>
<dbReference type="Gene3D" id="3.40.50.2300">
    <property type="match status" value="1"/>
</dbReference>
<keyword evidence="3" id="KW-1185">Reference proteome</keyword>
<sequence>MVLKNLLKVNSFRRYAANDLPGSSEVIRFFSPEKFIPPCDSNVAQTGLSQARFSPRSDGWADRVEVVEGYEREAVGGITVKLQSDEVASFDEYFPKLKLSSNTRNPWFPEFWQYRFQCRIPGHPLENLNYARNCSVDSSRGPSREFDFVIASHFLPF</sequence>
<proteinExistence type="predicted"/>
<dbReference type="InterPro" id="IPR028082">
    <property type="entry name" value="Peripla_BP_I"/>
</dbReference>
<dbReference type="OrthoDB" id="425344at2759"/>
<reference evidence="2 3" key="1">
    <citation type="submission" date="2019-03" db="EMBL/GenBank/DDBJ databases">
        <title>First draft genome of Liparis tanakae, snailfish: a comprehensive survey of snailfish specific genes.</title>
        <authorList>
            <person name="Kim W."/>
            <person name="Song I."/>
            <person name="Jeong J.-H."/>
            <person name="Kim D."/>
            <person name="Kim S."/>
            <person name="Ryu S."/>
            <person name="Song J.Y."/>
            <person name="Lee S.K."/>
        </authorList>
    </citation>
    <scope>NUCLEOTIDE SEQUENCE [LARGE SCALE GENOMIC DNA]</scope>
    <source>
        <tissue evidence="2">Muscle</tissue>
    </source>
</reference>
<name>A0A4Z2EHI2_9TELE</name>
<protein>
    <submittedName>
        <fullName evidence="2">Metabotropic glutamate receptor 1</fullName>
    </submittedName>
</protein>